<dbReference type="InterPro" id="IPR029060">
    <property type="entry name" value="PIN-like_dom_sf"/>
</dbReference>
<proteinExistence type="predicted"/>
<sequence>MDTNILIYSASKPFNLESEMRRAGFSRVAVPSFVLDELISIGRSLDKRGKFARLALQIAKHFDIIRSDLEGADVDEKILQLAKEMGCAVATADAALRRRLSSEGIRVLLLKGRMIIDPSG</sequence>
<organism evidence="2 3">
    <name type="scientific">Methanosuratincola subterraneus</name>
    <dbReference type="NCBI Taxonomy" id="2593994"/>
    <lineage>
        <taxon>Archaea</taxon>
        <taxon>Thermoproteota</taxon>
        <taxon>Methanosuratincolia</taxon>
        <taxon>Candidatus Methanomethylicales</taxon>
        <taxon>Candidatus Methanomethylicaceae</taxon>
        <taxon>Candidatus Methanosuratincola (ex Vanwonterghem et al. 2016)</taxon>
    </lineage>
</organism>
<dbReference type="InterPro" id="IPR041120">
    <property type="entry name" value="PIN_9"/>
</dbReference>
<dbReference type="AlphaFoldDB" id="A0A3S3VCI9"/>
<evidence type="ECO:0000313" key="3">
    <source>
        <dbReference type="Proteomes" id="UP000288215"/>
    </source>
</evidence>
<dbReference type="Pfam" id="PF18477">
    <property type="entry name" value="PIN_9"/>
    <property type="match status" value="1"/>
</dbReference>
<dbReference type="SMART" id="SM00670">
    <property type="entry name" value="PINc"/>
    <property type="match status" value="1"/>
</dbReference>
<evidence type="ECO:0000259" key="1">
    <source>
        <dbReference type="SMART" id="SM00670"/>
    </source>
</evidence>
<dbReference type="InterPro" id="IPR002716">
    <property type="entry name" value="PIN_dom"/>
</dbReference>
<comment type="caution">
    <text evidence="2">The sequence shown here is derived from an EMBL/GenBank/DDBJ whole genome shotgun (WGS) entry which is preliminary data.</text>
</comment>
<gene>
    <name evidence="2" type="ORF">Metus_1540</name>
</gene>
<reference evidence="2 3" key="1">
    <citation type="submission" date="2018-12" db="EMBL/GenBank/DDBJ databases">
        <title>The complete genome of the methanogenic archaea of the candidate phylum Verstraetearchaeota, obtained from the metagenome of underground thermal water.</title>
        <authorList>
            <person name="Kadnikov V.V."/>
            <person name="Mardanov A.V."/>
            <person name="Beletsky A.V."/>
            <person name="Karnachuk O.V."/>
            <person name="Ravin N.V."/>
        </authorList>
    </citation>
    <scope>NUCLEOTIDE SEQUENCE [LARGE SCALE GENOMIC DNA]</scope>
    <source>
        <strain evidence="2">Ch88</strain>
    </source>
</reference>
<dbReference type="Gene3D" id="3.40.50.1010">
    <property type="entry name" value="5'-nuclease"/>
    <property type="match status" value="1"/>
</dbReference>
<name>A0A3S3VCI9_METS7</name>
<dbReference type="SUPFAM" id="SSF88723">
    <property type="entry name" value="PIN domain-like"/>
    <property type="match status" value="1"/>
</dbReference>
<accession>A0A3S3VCI9</accession>
<evidence type="ECO:0000313" key="2">
    <source>
        <dbReference type="EMBL" id="RWX73566.1"/>
    </source>
</evidence>
<dbReference type="CDD" id="cd09879">
    <property type="entry name" value="PIN_VapC_AF0591-like"/>
    <property type="match status" value="1"/>
</dbReference>
<dbReference type="Proteomes" id="UP000288215">
    <property type="component" value="Unassembled WGS sequence"/>
</dbReference>
<feature type="domain" description="PIN" evidence="1">
    <location>
        <begin position="1"/>
        <end position="98"/>
    </location>
</feature>
<dbReference type="EMBL" id="RXGA01000003">
    <property type="protein sequence ID" value="RWX73566.1"/>
    <property type="molecule type" value="Genomic_DNA"/>
</dbReference>
<protein>
    <recommendedName>
        <fullName evidence="1">PIN domain-containing protein</fullName>
    </recommendedName>
</protein>